<reference evidence="3" key="1">
    <citation type="submission" date="2020-12" db="EMBL/GenBank/DDBJ databases">
        <authorList>
            <consortium name="Molecular Ecology Group"/>
        </authorList>
    </citation>
    <scope>NUCLEOTIDE SEQUENCE</scope>
    <source>
        <strain evidence="3">TBG_1078</strain>
    </source>
</reference>
<keyword evidence="2" id="KW-0732">Signal</keyword>
<comment type="caution">
    <text evidence="3">The sequence shown here is derived from an EMBL/GenBank/DDBJ whole genome shotgun (WGS) entry which is preliminary data.</text>
</comment>
<dbReference type="Proteomes" id="UP000645828">
    <property type="component" value="Unassembled WGS sequence"/>
</dbReference>
<dbReference type="AlphaFoldDB" id="A0A811ZNQ5"/>
<evidence type="ECO:0000256" key="1">
    <source>
        <dbReference type="SAM" id="MobiDB-lite"/>
    </source>
</evidence>
<dbReference type="EMBL" id="CAJHUB010000770">
    <property type="protein sequence ID" value="CAD7690315.1"/>
    <property type="molecule type" value="Genomic_DNA"/>
</dbReference>
<protein>
    <submittedName>
        <fullName evidence="3">(raccoon dog) hypothetical protein</fullName>
    </submittedName>
</protein>
<evidence type="ECO:0000313" key="3">
    <source>
        <dbReference type="EMBL" id="CAD7690315.1"/>
    </source>
</evidence>
<feature type="compositionally biased region" description="Pro residues" evidence="1">
    <location>
        <begin position="28"/>
        <end position="43"/>
    </location>
</feature>
<accession>A0A811ZNQ5</accession>
<keyword evidence="4" id="KW-1185">Reference proteome</keyword>
<organism evidence="3 4">
    <name type="scientific">Nyctereutes procyonoides</name>
    <name type="common">Raccoon dog</name>
    <name type="synonym">Canis procyonoides</name>
    <dbReference type="NCBI Taxonomy" id="34880"/>
    <lineage>
        <taxon>Eukaryota</taxon>
        <taxon>Metazoa</taxon>
        <taxon>Chordata</taxon>
        <taxon>Craniata</taxon>
        <taxon>Vertebrata</taxon>
        <taxon>Euteleostomi</taxon>
        <taxon>Mammalia</taxon>
        <taxon>Eutheria</taxon>
        <taxon>Laurasiatheria</taxon>
        <taxon>Carnivora</taxon>
        <taxon>Caniformia</taxon>
        <taxon>Canidae</taxon>
        <taxon>Nyctereutes</taxon>
    </lineage>
</organism>
<feature type="region of interest" description="Disordered" evidence="1">
    <location>
        <begin position="16"/>
        <end position="43"/>
    </location>
</feature>
<feature type="signal peptide" evidence="2">
    <location>
        <begin position="1"/>
        <end position="17"/>
    </location>
</feature>
<sequence>MVSIVLLCSLSFKMADSKTESQPGPFKRTPPPPRFPAPLQPES</sequence>
<evidence type="ECO:0000313" key="4">
    <source>
        <dbReference type="Proteomes" id="UP000645828"/>
    </source>
</evidence>
<name>A0A811ZNQ5_NYCPR</name>
<gene>
    <name evidence="3" type="ORF">NYPRO_LOCUS23109</name>
</gene>
<feature type="chain" id="PRO_5032392953" evidence="2">
    <location>
        <begin position="18"/>
        <end position="43"/>
    </location>
</feature>
<proteinExistence type="predicted"/>
<evidence type="ECO:0000256" key="2">
    <source>
        <dbReference type="SAM" id="SignalP"/>
    </source>
</evidence>